<dbReference type="EMBL" id="JAIVGD010000019">
    <property type="protein sequence ID" value="KAH0748358.1"/>
    <property type="molecule type" value="Genomic_DNA"/>
</dbReference>
<feature type="compositionally biased region" description="Pro residues" evidence="1">
    <location>
        <begin position="94"/>
        <end position="111"/>
    </location>
</feature>
<feature type="region of interest" description="Disordered" evidence="1">
    <location>
        <begin position="77"/>
        <end position="111"/>
    </location>
</feature>
<comment type="caution">
    <text evidence="2">The sequence shown here is derived from an EMBL/GenBank/DDBJ whole genome shotgun (WGS) entry which is preliminary data.</text>
</comment>
<reference evidence="2 3" key="1">
    <citation type="journal article" date="2021" name="bioRxiv">
        <title>Chromosome-scale and haplotype-resolved genome assembly of a tetraploid potato cultivar.</title>
        <authorList>
            <person name="Sun H."/>
            <person name="Jiao W.-B."/>
            <person name="Krause K."/>
            <person name="Campoy J.A."/>
            <person name="Goel M."/>
            <person name="Folz-Donahue K."/>
            <person name="Kukat C."/>
            <person name="Huettel B."/>
            <person name="Schneeberger K."/>
        </authorList>
    </citation>
    <scope>NUCLEOTIDE SEQUENCE [LARGE SCALE GENOMIC DNA]</scope>
    <source>
        <strain evidence="2">SolTubOtavaFocal</strain>
        <tissue evidence="2">Leaves</tissue>
    </source>
</reference>
<evidence type="ECO:0000256" key="1">
    <source>
        <dbReference type="SAM" id="MobiDB-lite"/>
    </source>
</evidence>
<sequence length="111" mass="12422">MAHHTRSKGTLHFLSGENRKGKRKMTNDKASGKTIEKEYPPSKLISCLEKKIRELEEEVSDMRGWAKLLLSVDPTLATNIDKPPVTSQTTLQNNPPPIHPTSHPPPIYPTS</sequence>
<proteinExistence type="predicted"/>
<organism evidence="2 3">
    <name type="scientific">Solanum tuberosum</name>
    <name type="common">Potato</name>
    <dbReference type="NCBI Taxonomy" id="4113"/>
    <lineage>
        <taxon>Eukaryota</taxon>
        <taxon>Viridiplantae</taxon>
        <taxon>Streptophyta</taxon>
        <taxon>Embryophyta</taxon>
        <taxon>Tracheophyta</taxon>
        <taxon>Spermatophyta</taxon>
        <taxon>Magnoliopsida</taxon>
        <taxon>eudicotyledons</taxon>
        <taxon>Gunneridae</taxon>
        <taxon>Pentapetalae</taxon>
        <taxon>asterids</taxon>
        <taxon>lamiids</taxon>
        <taxon>Solanales</taxon>
        <taxon>Solanaceae</taxon>
        <taxon>Solanoideae</taxon>
        <taxon>Solaneae</taxon>
        <taxon>Solanum</taxon>
    </lineage>
</organism>
<evidence type="ECO:0000313" key="3">
    <source>
        <dbReference type="Proteomes" id="UP000826656"/>
    </source>
</evidence>
<gene>
    <name evidence="2" type="ORF">KY290_027590</name>
</gene>
<accession>A0ABQ7UHA0</accession>
<feature type="compositionally biased region" description="Basic and acidic residues" evidence="1">
    <location>
        <begin position="25"/>
        <end position="37"/>
    </location>
</feature>
<name>A0ABQ7UHA0_SOLTU</name>
<keyword evidence="3" id="KW-1185">Reference proteome</keyword>
<dbReference type="Proteomes" id="UP000826656">
    <property type="component" value="Unassembled WGS sequence"/>
</dbReference>
<feature type="region of interest" description="Disordered" evidence="1">
    <location>
        <begin position="1"/>
        <end position="37"/>
    </location>
</feature>
<evidence type="ECO:0000313" key="2">
    <source>
        <dbReference type="EMBL" id="KAH0748358.1"/>
    </source>
</evidence>
<protein>
    <submittedName>
        <fullName evidence="2">Uncharacterized protein</fullName>
    </submittedName>
</protein>